<dbReference type="STRING" id="1769779.AUP74_01682"/>
<dbReference type="AlphaFoldDB" id="A0A1C9W7J5"/>
<comment type="catalytic activity">
    <reaction evidence="6">
        <text>diphosphate + H2O = 2 phosphate + H(+)</text>
        <dbReference type="Rhea" id="RHEA:24576"/>
        <dbReference type="ChEBI" id="CHEBI:15377"/>
        <dbReference type="ChEBI" id="CHEBI:15378"/>
        <dbReference type="ChEBI" id="CHEBI:33019"/>
        <dbReference type="ChEBI" id="CHEBI:43474"/>
        <dbReference type="EC" id="3.6.1.1"/>
    </reaction>
</comment>
<keyword evidence="4 6" id="KW-0378">Hydrolase</keyword>
<evidence type="ECO:0000256" key="2">
    <source>
        <dbReference type="ARBA" id="ARBA00022490"/>
    </source>
</evidence>
<evidence type="ECO:0000256" key="5">
    <source>
        <dbReference type="ARBA" id="ARBA00022842"/>
    </source>
</evidence>
<protein>
    <recommendedName>
        <fullName evidence="6">Inorganic pyrophosphatase</fullName>
        <ecNumber evidence="6">3.6.1.1</ecNumber>
    </recommendedName>
    <alternativeName>
        <fullName evidence="6">Pyrophosphate phospho-hydrolase</fullName>
        <shortName evidence="6">PPase</shortName>
    </alternativeName>
</protein>
<dbReference type="GO" id="GO:0006796">
    <property type="term" value="P:phosphate-containing compound metabolic process"/>
    <property type="evidence" value="ECO:0007669"/>
    <property type="project" value="InterPro"/>
</dbReference>
<dbReference type="HAMAP" id="MF_00209">
    <property type="entry name" value="Inorganic_PPase"/>
    <property type="match status" value="1"/>
</dbReference>
<dbReference type="FunFam" id="3.90.80.10:FF:000001">
    <property type="entry name" value="Inorganic pyrophosphatase"/>
    <property type="match status" value="1"/>
</dbReference>
<dbReference type="InterPro" id="IPR036649">
    <property type="entry name" value="Pyrophosphatase_sf"/>
</dbReference>
<gene>
    <name evidence="6 7" type="primary">ppa</name>
    <name evidence="7" type="ORF">AUP74_01682</name>
</gene>
<reference evidence="8" key="1">
    <citation type="submission" date="2016-01" db="EMBL/GenBank/DDBJ databases">
        <title>Complete genome sequence of Microbulbifer sp. CCB-MM1, a halophile isolated from Matang Mangrove Forest, Perak.</title>
        <authorList>
            <person name="Moh T.H."/>
            <person name="Dinesh B."/>
            <person name="Lau N.-S."/>
            <person name="Go F."/>
            <person name="Alexander Chong S.-C."/>
        </authorList>
    </citation>
    <scope>NUCLEOTIDE SEQUENCE [LARGE SCALE GENOMIC DNA]</scope>
    <source>
        <strain evidence="8">CCB-MM1</strain>
    </source>
</reference>
<dbReference type="PANTHER" id="PTHR10286">
    <property type="entry name" value="INORGANIC PYROPHOSPHATASE"/>
    <property type="match status" value="1"/>
</dbReference>
<dbReference type="Proteomes" id="UP000095672">
    <property type="component" value="Chromosome"/>
</dbReference>
<organism evidence="7 8">
    <name type="scientific">Microbulbifer aggregans</name>
    <dbReference type="NCBI Taxonomy" id="1769779"/>
    <lineage>
        <taxon>Bacteria</taxon>
        <taxon>Pseudomonadati</taxon>
        <taxon>Pseudomonadota</taxon>
        <taxon>Gammaproteobacteria</taxon>
        <taxon>Cellvibrionales</taxon>
        <taxon>Microbulbiferaceae</taxon>
        <taxon>Microbulbifer</taxon>
    </lineage>
</organism>
<dbReference type="SUPFAM" id="SSF50324">
    <property type="entry name" value="Inorganic pyrophosphatase"/>
    <property type="match status" value="1"/>
</dbReference>
<dbReference type="Pfam" id="PF00719">
    <property type="entry name" value="Pyrophosphatase"/>
    <property type="match status" value="1"/>
</dbReference>
<proteinExistence type="inferred from homology"/>
<keyword evidence="5 6" id="KW-0460">Magnesium</keyword>
<evidence type="ECO:0000313" key="8">
    <source>
        <dbReference type="Proteomes" id="UP000095672"/>
    </source>
</evidence>
<comment type="subunit">
    <text evidence="6">Homohexamer.</text>
</comment>
<evidence type="ECO:0000256" key="3">
    <source>
        <dbReference type="ARBA" id="ARBA00022723"/>
    </source>
</evidence>
<sequence length="178" mass="19924">MSFDKIPAGNDLPSDINVIIEIPANHDPIKYEVDKDSDAVFVDRFVATPMFYPANYGYVPQTLSEDGDPLDVLVVAPYPVMVGSVIRSRVIGVLNMTDESGVDAKLLAVPHTKLTKLYDHVQEIGDLPELLIKQIEHYFENYKALEAGKWVKVDGWADAEAARKEVMASRERYLKEEG</sequence>
<keyword evidence="3 6" id="KW-0479">Metal-binding</keyword>
<accession>A0A1C9W7J5</accession>
<dbReference type="RefSeq" id="WP_069947175.1">
    <property type="nucleotide sequence ID" value="NZ_CP014143.1"/>
</dbReference>
<dbReference type="GO" id="GO:0000287">
    <property type="term" value="F:magnesium ion binding"/>
    <property type="evidence" value="ECO:0007669"/>
    <property type="project" value="UniProtKB-UniRule"/>
</dbReference>
<dbReference type="Gene3D" id="3.90.80.10">
    <property type="entry name" value="Inorganic pyrophosphatase"/>
    <property type="match status" value="1"/>
</dbReference>
<comment type="cofactor">
    <cofactor evidence="1 6">
        <name>Mg(2+)</name>
        <dbReference type="ChEBI" id="CHEBI:18420"/>
    </cofactor>
</comment>
<dbReference type="InterPro" id="IPR008162">
    <property type="entry name" value="Pyrophosphatase"/>
</dbReference>
<dbReference type="KEGG" id="micc:AUP74_01682"/>
<feature type="binding site" evidence="6">
    <location>
        <position position="71"/>
    </location>
    <ligand>
        <name>Mg(2+)</name>
        <dbReference type="ChEBI" id="CHEBI:18420"/>
        <label>1</label>
    </ligand>
</feature>
<keyword evidence="2 6" id="KW-0963">Cytoplasm</keyword>
<feature type="binding site" evidence="6">
    <location>
        <position position="30"/>
    </location>
    <ligand>
        <name>substrate</name>
    </ligand>
</feature>
<dbReference type="EC" id="3.6.1.1" evidence="6"/>
<comment type="function">
    <text evidence="6">Catalyzes the hydrolysis of inorganic pyrophosphate (PPi) forming two phosphate ions.</text>
</comment>
<dbReference type="NCBIfam" id="NF002317">
    <property type="entry name" value="PRK01250.1"/>
    <property type="match status" value="1"/>
</dbReference>
<comment type="similarity">
    <text evidence="6">Belongs to the PPase family.</text>
</comment>
<comment type="subcellular location">
    <subcellularLocation>
        <location evidence="6">Cytoplasm</location>
    </subcellularLocation>
</comment>
<evidence type="ECO:0000313" key="7">
    <source>
        <dbReference type="EMBL" id="AOS97113.1"/>
    </source>
</evidence>
<feature type="binding site" evidence="6">
    <location>
        <position position="142"/>
    </location>
    <ligand>
        <name>substrate</name>
    </ligand>
</feature>
<dbReference type="CDD" id="cd00412">
    <property type="entry name" value="pyrophosphatase"/>
    <property type="match status" value="1"/>
</dbReference>
<dbReference type="GO" id="GO:0004427">
    <property type="term" value="F:inorganic diphosphate phosphatase activity"/>
    <property type="evidence" value="ECO:0007669"/>
    <property type="project" value="UniProtKB-UniRule"/>
</dbReference>
<dbReference type="PROSITE" id="PS00387">
    <property type="entry name" value="PPASE"/>
    <property type="match status" value="1"/>
</dbReference>
<dbReference type="GO" id="GO:0005737">
    <property type="term" value="C:cytoplasm"/>
    <property type="evidence" value="ECO:0007669"/>
    <property type="project" value="UniProtKB-SubCell"/>
</dbReference>
<keyword evidence="8" id="KW-1185">Reference proteome</keyword>
<dbReference type="EMBL" id="CP014143">
    <property type="protein sequence ID" value="AOS97113.1"/>
    <property type="molecule type" value="Genomic_DNA"/>
</dbReference>
<evidence type="ECO:0000256" key="6">
    <source>
        <dbReference type="HAMAP-Rule" id="MF_00209"/>
    </source>
</evidence>
<dbReference type="PATRIC" id="fig|1769779.3.peg.1682"/>
<feature type="binding site" evidence="6">
    <location>
        <position position="71"/>
    </location>
    <ligand>
        <name>Mg(2+)</name>
        <dbReference type="ChEBI" id="CHEBI:18420"/>
        <label>2</label>
    </ligand>
</feature>
<name>A0A1C9W7J5_9GAMM</name>
<feature type="binding site" evidence="6">
    <location>
        <position position="103"/>
    </location>
    <ligand>
        <name>Mg(2+)</name>
        <dbReference type="ChEBI" id="CHEBI:18420"/>
        <label>1</label>
    </ligand>
</feature>
<feature type="binding site" evidence="6">
    <location>
        <position position="44"/>
    </location>
    <ligand>
        <name>substrate</name>
    </ligand>
</feature>
<feature type="binding site" evidence="6">
    <location>
        <position position="56"/>
    </location>
    <ligand>
        <name>substrate</name>
    </ligand>
</feature>
<feature type="binding site" evidence="6">
    <location>
        <position position="66"/>
    </location>
    <ligand>
        <name>Mg(2+)</name>
        <dbReference type="ChEBI" id="CHEBI:18420"/>
        <label>1</label>
    </ligand>
</feature>
<dbReference type="OrthoDB" id="5187599at2"/>
<evidence type="ECO:0000256" key="4">
    <source>
        <dbReference type="ARBA" id="ARBA00022801"/>
    </source>
</evidence>
<evidence type="ECO:0000256" key="1">
    <source>
        <dbReference type="ARBA" id="ARBA00001946"/>
    </source>
</evidence>